<dbReference type="EMBL" id="BPLQ01003607">
    <property type="protein sequence ID" value="GIY01780.1"/>
    <property type="molecule type" value="Genomic_DNA"/>
</dbReference>
<dbReference type="Proteomes" id="UP001054837">
    <property type="component" value="Unassembled WGS sequence"/>
</dbReference>
<organism evidence="1 2">
    <name type="scientific">Caerostris darwini</name>
    <dbReference type="NCBI Taxonomy" id="1538125"/>
    <lineage>
        <taxon>Eukaryota</taxon>
        <taxon>Metazoa</taxon>
        <taxon>Ecdysozoa</taxon>
        <taxon>Arthropoda</taxon>
        <taxon>Chelicerata</taxon>
        <taxon>Arachnida</taxon>
        <taxon>Araneae</taxon>
        <taxon>Araneomorphae</taxon>
        <taxon>Entelegynae</taxon>
        <taxon>Araneoidea</taxon>
        <taxon>Araneidae</taxon>
        <taxon>Caerostris</taxon>
    </lineage>
</organism>
<name>A0AAV4PYF2_9ARAC</name>
<evidence type="ECO:0000313" key="2">
    <source>
        <dbReference type="Proteomes" id="UP001054837"/>
    </source>
</evidence>
<gene>
    <name evidence="1" type="ORF">CDAR_256931</name>
</gene>
<evidence type="ECO:0000313" key="1">
    <source>
        <dbReference type="EMBL" id="GIY01780.1"/>
    </source>
</evidence>
<comment type="caution">
    <text evidence="1">The sequence shown here is derived from an EMBL/GenBank/DDBJ whole genome shotgun (WGS) entry which is preliminary data.</text>
</comment>
<proteinExistence type="predicted"/>
<dbReference type="AlphaFoldDB" id="A0AAV4PYF2"/>
<reference evidence="1 2" key="1">
    <citation type="submission" date="2021-06" db="EMBL/GenBank/DDBJ databases">
        <title>Caerostris darwini draft genome.</title>
        <authorList>
            <person name="Kono N."/>
            <person name="Arakawa K."/>
        </authorList>
    </citation>
    <scope>NUCLEOTIDE SEQUENCE [LARGE SCALE GENOMIC DNA]</scope>
</reference>
<keyword evidence="2" id="KW-1185">Reference proteome</keyword>
<accession>A0AAV4PYF2</accession>
<sequence length="105" mass="11283">MFVITRDRSTDNDTVCAVVSGSDLSFPRGMRQEANETQGGLCLSKRNIPCSEIQTRCSESSGKLAGIVDWCGGLGYFVVREGVGLRLLAMAYTVEGCQNVAVESI</sequence>
<protein>
    <submittedName>
        <fullName evidence="1">Uncharacterized protein</fullName>
    </submittedName>
</protein>